<accession>A0A7V7KWK5</accession>
<protein>
    <recommendedName>
        <fullName evidence="3">Acireductone dioxygenase</fullName>
    </recommendedName>
</protein>
<evidence type="ECO:0000313" key="1">
    <source>
        <dbReference type="EMBL" id="KAA0696580.1"/>
    </source>
</evidence>
<dbReference type="InterPro" id="IPR014710">
    <property type="entry name" value="RmlC-like_jellyroll"/>
</dbReference>
<name>A0A7V7KWK5_9GAMM</name>
<dbReference type="AlphaFoldDB" id="A0A7V7KWK5"/>
<evidence type="ECO:0000313" key="2">
    <source>
        <dbReference type="Proteomes" id="UP000463138"/>
    </source>
</evidence>
<dbReference type="OrthoDB" id="9795636at2"/>
<keyword evidence="2" id="KW-1185">Reference proteome</keyword>
<organism evidence="1 2">
    <name type="scientific">Halopseudomonas laoshanensis</name>
    <dbReference type="NCBI Taxonomy" id="2268758"/>
    <lineage>
        <taxon>Bacteria</taxon>
        <taxon>Pseudomonadati</taxon>
        <taxon>Pseudomonadota</taxon>
        <taxon>Gammaproteobacteria</taxon>
        <taxon>Pseudomonadales</taxon>
        <taxon>Pseudomonadaceae</taxon>
        <taxon>Halopseudomonas</taxon>
    </lineage>
</organism>
<dbReference type="RefSeq" id="WP_149331531.1">
    <property type="nucleotide sequence ID" value="NZ_QOVF01000001.1"/>
</dbReference>
<proteinExistence type="predicted"/>
<reference evidence="1 2" key="1">
    <citation type="submission" date="2018-07" db="EMBL/GenBank/DDBJ databases">
        <title>Pseudomonas laoshanensis sp. nov., isolated from soil.</title>
        <authorList>
            <person name="Sun J."/>
            <person name="Yu L."/>
            <person name="Wang M."/>
            <person name="Zhang C."/>
        </authorList>
    </citation>
    <scope>NUCLEOTIDE SEQUENCE [LARGE SCALE GENOMIC DNA]</scope>
    <source>
        <strain evidence="1 2">Y22</strain>
    </source>
</reference>
<gene>
    <name evidence="1" type="ORF">DT594_04400</name>
</gene>
<evidence type="ECO:0008006" key="3">
    <source>
        <dbReference type="Google" id="ProtNLM"/>
    </source>
</evidence>
<sequence length="179" mass="19462">MNILAVYDHDQLQLPGKVLTHSEDIEPLLAGMGVRLERLQPLPTLGQDDSDQTITSAFEPVLADSQTAGPLPCLRVQRMEALPGYADEAPHADEQCFEQATARLQVRGAGVVCLHQDRQLLVLSCRQGDLLTLPARLAHWFVPSAGQPSLVIHAAATQQALIAELTGNDIASRYQVLEL</sequence>
<dbReference type="EMBL" id="QOVF01000001">
    <property type="protein sequence ID" value="KAA0696580.1"/>
    <property type="molecule type" value="Genomic_DNA"/>
</dbReference>
<dbReference type="SUPFAM" id="SSF51182">
    <property type="entry name" value="RmlC-like cupins"/>
    <property type="match status" value="1"/>
</dbReference>
<comment type="caution">
    <text evidence="1">The sequence shown here is derived from an EMBL/GenBank/DDBJ whole genome shotgun (WGS) entry which is preliminary data.</text>
</comment>
<dbReference type="Proteomes" id="UP000463138">
    <property type="component" value="Unassembled WGS sequence"/>
</dbReference>
<dbReference type="InterPro" id="IPR011051">
    <property type="entry name" value="RmlC_Cupin_sf"/>
</dbReference>
<dbReference type="Gene3D" id="2.60.120.10">
    <property type="entry name" value="Jelly Rolls"/>
    <property type="match status" value="1"/>
</dbReference>